<gene>
    <name evidence="2" type="ORF">ENL47_09490</name>
</gene>
<name>A0A7C5UUA0_9CREN</name>
<dbReference type="InterPro" id="IPR036237">
    <property type="entry name" value="Xyl_isomerase-like_sf"/>
</dbReference>
<dbReference type="GO" id="GO:0016853">
    <property type="term" value="F:isomerase activity"/>
    <property type="evidence" value="ECO:0007669"/>
    <property type="project" value="UniProtKB-KW"/>
</dbReference>
<feature type="domain" description="Xylose isomerase-like TIM barrel" evidence="1">
    <location>
        <begin position="23"/>
        <end position="261"/>
    </location>
</feature>
<reference evidence="2" key="1">
    <citation type="journal article" date="2020" name="mSystems">
        <title>Genome- and Community-Level Interaction Insights into Carbon Utilization and Element Cycling Functions of Hydrothermarchaeota in Hydrothermal Sediment.</title>
        <authorList>
            <person name="Zhou Z."/>
            <person name="Liu Y."/>
            <person name="Xu W."/>
            <person name="Pan J."/>
            <person name="Luo Z.H."/>
            <person name="Li M."/>
        </authorList>
    </citation>
    <scope>NUCLEOTIDE SEQUENCE [LARGE SCALE GENOMIC DNA]</scope>
    <source>
        <strain evidence="2">SpSt-1</strain>
    </source>
</reference>
<accession>A0A7C5UUA0</accession>
<dbReference type="Pfam" id="PF01261">
    <property type="entry name" value="AP_endonuc_2"/>
    <property type="match status" value="1"/>
</dbReference>
<dbReference type="SUPFAM" id="SSF51658">
    <property type="entry name" value="Xylose isomerase-like"/>
    <property type="match status" value="1"/>
</dbReference>
<evidence type="ECO:0000313" key="2">
    <source>
        <dbReference type="EMBL" id="HHR97005.1"/>
    </source>
</evidence>
<dbReference type="EMBL" id="DRUB01000186">
    <property type="protein sequence ID" value="HHR97005.1"/>
    <property type="molecule type" value="Genomic_DNA"/>
</dbReference>
<dbReference type="Gene3D" id="3.20.20.150">
    <property type="entry name" value="Divalent-metal-dependent TIM barrel enzymes"/>
    <property type="match status" value="1"/>
</dbReference>
<dbReference type="AlphaFoldDB" id="A0A7C5UUA0"/>
<dbReference type="PANTHER" id="PTHR12110">
    <property type="entry name" value="HYDROXYPYRUVATE ISOMERASE"/>
    <property type="match status" value="1"/>
</dbReference>
<keyword evidence="2" id="KW-0413">Isomerase</keyword>
<dbReference type="PANTHER" id="PTHR12110:SF21">
    <property type="entry name" value="XYLOSE ISOMERASE-LIKE TIM BARREL DOMAIN-CONTAINING PROTEIN"/>
    <property type="match status" value="1"/>
</dbReference>
<protein>
    <submittedName>
        <fullName evidence="2">Sugar phosphate isomerase/epimerase</fullName>
    </submittedName>
</protein>
<dbReference type="InterPro" id="IPR013022">
    <property type="entry name" value="Xyl_isomerase-like_TIM-brl"/>
</dbReference>
<organism evidence="2">
    <name type="scientific">Ignisphaera aggregans</name>
    <dbReference type="NCBI Taxonomy" id="334771"/>
    <lineage>
        <taxon>Archaea</taxon>
        <taxon>Thermoproteota</taxon>
        <taxon>Thermoprotei</taxon>
        <taxon>Desulfurococcales</taxon>
        <taxon>Desulfurococcaceae</taxon>
        <taxon>Ignisphaera</taxon>
    </lineage>
</organism>
<evidence type="ECO:0000259" key="1">
    <source>
        <dbReference type="Pfam" id="PF01261"/>
    </source>
</evidence>
<sequence>MVNAMIYISTMLYAFLKPMQAIQKLYSHGFNNIELSYDNFSYYLKRGAGLKELMKEVMENIHSFNLNVDVAHLPYGEEIRLAMDPNKLLNVVRDFEIWFKFYSEIGVNLAAIHIPFNNPLINEDSLEYVTRVRNRAIAFFENISKLADEYDINLAIENKVERGVYGYLPNDLLYLINVINNKRLSICLDTGHAIVNGFQPSEFYNSLYKHVSLIHAHDNDGYRDLHLPPFSIGAIHWDKLLNAFKTNKFQGSIVLEVACHREAISDCDNIAKLLTLISKYIEEYIK</sequence>
<comment type="caution">
    <text evidence="2">The sequence shown here is derived from an EMBL/GenBank/DDBJ whole genome shotgun (WGS) entry which is preliminary data.</text>
</comment>
<proteinExistence type="predicted"/>
<dbReference type="InterPro" id="IPR050312">
    <property type="entry name" value="IolE/XylAMocC-like"/>
</dbReference>